<dbReference type="InterPro" id="IPR052681">
    <property type="entry name" value="CRISPR-Cas7/Cst2/DevR"/>
</dbReference>
<dbReference type="NCBIfam" id="TIGR02583">
    <property type="entry name" value="DevR_archaea"/>
    <property type="match status" value="1"/>
</dbReference>
<organism evidence="3">
    <name type="scientific">Ignisphaera aggregans</name>
    <dbReference type="NCBI Taxonomy" id="334771"/>
    <lineage>
        <taxon>Archaea</taxon>
        <taxon>Thermoproteota</taxon>
        <taxon>Thermoprotei</taxon>
        <taxon>Desulfurococcales</taxon>
        <taxon>Desulfurococcaceae</taxon>
        <taxon>Ignisphaera</taxon>
    </lineage>
</organism>
<evidence type="ECO:0000313" key="3">
    <source>
        <dbReference type="EMBL" id="HGM06910.1"/>
    </source>
</evidence>
<dbReference type="PANTHER" id="PTHR37459">
    <property type="match status" value="1"/>
</dbReference>
<name>A0A7C4H647_9CREN</name>
<accession>A0A7C4H647</accession>
<comment type="caution">
    <text evidence="3">The sequence shown here is derived from an EMBL/GenBank/DDBJ whole genome shotgun (WGS) entry which is preliminary data.</text>
</comment>
<protein>
    <submittedName>
        <fullName evidence="3">Type I-A CRISPR-associated protein Cas7/Csa2</fullName>
    </submittedName>
</protein>
<reference evidence="3" key="1">
    <citation type="journal article" date="2020" name="mSystems">
        <title>Genome- and Community-Level Interaction Insights into Carbon Utilization and Element Cycling Functions of Hydrothermarchaeota in Hydrothermal Sediment.</title>
        <authorList>
            <person name="Zhou Z."/>
            <person name="Liu Y."/>
            <person name="Xu W."/>
            <person name="Pan J."/>
            <person name="Luo Z.H."/>
            <person name="Li M."/>
        </authorList>
    </citation>
    <scope>NUCLEOTIDE SEQUENCE [LARGE SCALE GENOMIC DNA]</scope>
    <source>
        <strain evidence="3">SpSt-658</strain>
    </source>
</reference>
<dbReference type="InterPro" id="IPR010154">
    <property type="entry name" value="CRISPR-assoc_Cas7/Cst2/DevR"/>
</dbReference>
<dbReference type="AlphaFoldDB" id="A0A7C4H647"/>
<dbReference type="PANTHER" id="PTHR37459:SF1">
    <property type="entry name" value="CRISPR-ASSOCIATED PROTEIN CAS7_CST2_DEVR"/>
    <property type="match status" value="1"/>
</dbReference>
<dbReference type="Pfam" id="PF01905">
    <property type="entry name" value="DevR"/>
    <property type="match status" value="1"/>
</dbReference>
<dbReference type="InterPro" id="IPR002764">
    <property type="entry name" value="Cas7/Cst2/DevR_sub_I-a/Apern"/>
</dbReference>
<evidence type="ECO:0000256" key="2">
    <source>
        <dbReference type="ARBA" id="ARBA00025626"/>
    </source>
</evidence>
<evidence type="ECO:0000256" key="1">
    <source>
        <dbReference type="ARBA" id="ARBA00023118"/>
    </source>
</evidence>
<dbReference type="GO" id="GO:0051607">
    <property type="term" value="P:defense response to virus"/>
    <property type="evidence" value="ECO:0007669"/>
    <property type="project" value="UniProtKB-KW"/>
</dbReference>
<dbReference type="EMBL" id="DTCA01000026">
    <property type="protein sequence ID" value="HGM06910.1"/>
    <property type="molecule type" value="Genomic_DNA"/>
</dbReference>
<keyword evidence="1" id="KW-0051">Antiviral defense</keyword>
<dbReference type="NCBIfam" id="TIGR01875">
    <property type="entry name" value="cas_MJ0381"/>
    <property type="match status" value="1"/>
</dbReference>
<proteinExistence type="predicted"/>
<sequence>MISPPYIRVSGRIELQVSVLTGLGAIGNYNQHATAKVTVNGKLYEVPVMTGNAFKHWHSVYLAEVYETLGGQKLNELCKRGIGLRGYKVDTGYPNLTEADSECEAIEDVCNDIHGLLVTKKRPFKRDSLFKASFLIPVLTEDNVKIASKFAIQHNRIIPSQIKVEETKEKRETKEGETKEEEKEALMMLFKQEYATALYGFAISANLGLTLTPLYDSNCSLSIQNLNEERKLRIKSAIIALINLLMGSGSKQARALPIARLRELVVAVSNIPIPNLVHGSYPDYVKESLEIMKAYASVFDKENTEINIMCYGVKCKDKVEISGTNQNKKNARLSIEDYEDLSNLVENLINKALTSFQTQHTEKRNQR</sequence>
<gene>
    <name evidence="3" type="primary">cas7a</name>
    <name evidence="3" type="ORF">ENU31_00670</name>
</gene>
<comment type="function">
    <text evidence="2">CRISPR (clustered regularly interspaced short palindromic repeat) is an adaptive immune system that provides protection against mobile genetic elements (viruses, transposable elements and conjugative plasmids). CRISPR clusters contain spacers, sequences complementary to antecedent mobile elements, and target invading nucleic acids. CRISPR clusters are transcribed and processed into CRISPR RNA (crRNA).</text>
</comment>